<evidence type="ECO:0000313" key="6">
    <source>
        <dbReference type="Proteomes" id="UP001597480"/>
    </source>
</evidence>
<keyword evidence="6" id="KW-1185">Reference proteome</keyword>
<dbReference type="Proteomes" id="UP001597480">
    <property type="component" value="Unassembled WGS sequence"/>
</dbReference>
<evidence type="ECO:0000313" key="5">
    <source>
        <dbReference type="EMBL" id="MFD2602491.1"/>
    </source>
</evidence>
<sequence length="269" mass="31644">MQYLKSGEFFGVINETTRMQGIILTDTEYTHERVDWHYHENPYFTFILQGNVIEGNKKEIYNCSAGTLLFHNWDDAHYNNKPPGFTRGFHIELDKDWFMPFGIDIDNLQGNINISDPAVKLLMYAVFKENKLNGNDCSLAIEALLVEMFTKIQGNAKLLKRDKPLWVERIKEMLHEIPENLRLTDIANDLNLHPVHLSRDFSKHFNCTLGDYKRKIRLEKALVLLSRLDYSLTDIAMECHFADQSHFIRSFRSQYRITPLQYRKLLLNK</sequence>
<proteinExistence type="predicted"/>
<dbReference type="Pfam" id="PF12833">
    <property type="entry name" value="HTH_18"/>
    <property type="match status" value="1"/>
</dbReference>
<dbReference type="InterPro" id="IPR009057">
    <property type="entry name" value="Homeodomain-like_sf"/>
</dbReference>
<keyword evidence="3" id="KW-0804">Transcription</keyword>
<dbReference type="SUPFAM" id="SSF51215">
    <property type="entry name" value="Regulatory protein AraC"/>
    <property type="match status" value="1"/>
</dbReference>
<dbReference type="EMBL" id="JBHUMD010000024">
    <property type="protein sequence ID" value="MFD2602491.1"/>
    <property type="molecule type" value="Genomic_DNA"/>
</dbReference>
<evidence type="ECO:0000256" key="2">
    <source>
        <dbReference type="ARBA" id="ARBA00023125"/>
    </source>
</evidence>
<keyword evidence="1" id="KW-0805">Transcription regulation</keyword>
<gene>
    <name evidence="5" type="ORF">ACFSR3_10525</name>
</gene>
<accession>A0ABW5NTS8</accession>
<reference evidence="6" key="1">
    <citation type="journal article" date="2019" name="Int. J. Syst. Evol. Microbiol.">
        <title>The Global Catalogue of Microorganisms (GCM) 10K type strain sequencing project: providing services to taxonomists for standard genome sequencing and annotation.</title>
        <authorList>
            <consortium name="The Broad Institute Genomics Platform"/>
            <consortium name="The Broad Institute Genome Sequencing Center for Infectious Disease"/>
            <person name="Wu L."/>
            <person name="Ma J."/>
        </authorList>
    </citation>
    <scope>NUCLEOTIDE SEQUENCE [LARGE SCALE GENOMIC DNA]</scope>
    <source>
        <strain evidence="6">KCTC 42107</strain>
    </source>
</reference>
<dbReference type="RefSeq" id="WP_379820926.1">
    <property type="nucleotide sequence ID" value="NZ_JBHUMD010000024.1"/>
</dbReference>
<organism evidence="5 6">
    <name type="scientific">Flavobacterium suzhouense</name>
    <dbReference type="NCBI Taxonomy" id="1529638"/>
    <lineage>
        <taxon>Bacteria</taxon>
        <taxon>Pseudomonadati</taxon>
        <taxon>Bacteroidota</taxon>
        <taxon>Flavobacteriia</taxon>
        <taxon>Flavobacteriales</taxon>
        <taxon>Flavobacteriaceae</taxon>
        <taxon>Flavobacterium</taxon>
    </lineage>
</organism>
<evidence type="ECO:0000256" key="3">
    <source>
        <dbReference type="ARBA" id="ARBA00023163"/>
    </source>
</evidence>
<keyword evidence="2" id="KW-0238">DNA-binding</keyword>
<dbReference type="SMART" id="SM00342">
    <property type="entry name" value="HTH_ARAC"/>
    <property type="match status" value="1"/>
</dbReference>
<dbReference type="PANTHER" id="PTHR43280">
    <property type="entry name" value="ARAC-FAMILY TRANSCRIPTIONAL REGULATOR"/>
    <property type="match status" value="1"/>
</dbReference>
<dbReference type="InterPro" id="IPR018060">
    <property type="entry name" value="HTH_AraC"/>
</dbReference>
<dbReference type="PANTHER" id="PTHR43280:SF2">
    <property type="entry name" value="HTH-TYPE TRANSCRIPTIONAL REGULATOR EXSA"/>
    <property type="match status" value="1"/>
</dbReference>
<evidence type="ECO:0000256" key="1">
    <source>
        <dbReference type="ARBA" id="ARBA00023015"/>
    </source>
</evidence>
<feature type="domain" description="HTH araC/xylS-type" evidence="4">
    <location>
        <begin position="168"/>
        <end position="265"/>
    </location>
</feature>
<dbReference type="InterPro" id="IPR037923">
    <property type="entry name" value="HTH-like"/>
</dbReference>
<comment type="caution">
    <text evidence="5">The sequence shown here is derived from an EMBL/GenBank/DDBJ whole genome shotgun (WGS) entry which is preliminary data.</text>
</comment>
<dbReference type="Gene3D" id="1.10.10.60">
    <property type="entry name" value="Homeodomain-like"/>
    <property type="match status" value="2"/>
</dbReference>
<evidence type="ECO:0000259" key="4">
    <source>
        <dbReference type="PROSITE" id="PS01124"/>
    </source>
</evidence>
<protein>
    <submittedName>
        <fullName evidence="5">Helix-turn-helix transcriptional regulator</fullName>
    </submittedName>
</protein>
<dbReference type="SUPFAM" id="SSF46689">
    <property type="entry name" value="Homeodomain-like"/>
    <property type="match status" value="2"/>
</dbReference>
<dbReference type="PROSITE" id="PS01124">
    <property type="entry name" value="HTH_ARAC_FAMILY_2"/>
    <property type="match status" value="1"/>
</dbReference>
<name>A0ABW5NTS8_9FLAO</name>
<dbReference type="PRINTS" id="PR00032">
    <property type="entry name" value="HTHARAC"/>
</dbReference>
<dbReference type="InterPro" id="IPR020449">
    <property type="entry name" value="Tscrpt_reg_AraC-type_HTH"/>
</dbReference>